<evidence type="ECO:0000313" key="1">
    <source>
        <dbReference type="EMBL" id="GHO59137.1"/>
    </source>
</evidence>
<name>A0ABQ3V2G2_9CHLR</name>
<comment type="caution">
    <text evidence="1">The sequence shown here is derived from an EMBL/GenBank/DDBJ whole genome shotgun (WGS) entry which is preliminary data.</text>
</comment>
<dbReference type="RefSeq" id="WP_201375345.1">
    <property type="nucleotide sequence ID" value="NZ_BNJG01000003.1"/>
</dbReference>
<dbReference type="EMBL" id="BNJG01000003">
    <property type="protein sequence ID" value="GHO59137.1"/>
    <property type="molecule type" value="Genomic_DNA"/>
</dbReference>
<accession>A0ABQ3V2G2</accession>
<gene>
    <name evidence="1" type="ORF">KSB_76120</name>
</gene>
<organism evidence="1 2">
    <name type="scientific">Ktedonobacter robiniae</name>
    <dbReference type="NCBI Taxonomy" id="2778365"/>
    <lineage>
        <taxon>Bacteria</taxon>
        <taxon>Bacillati</taxon>
        <taxon>Chloroflexota</taxon>
        <taxon>Ktedonobacteria</taxon>
        <taxon>Ktedonobacterales</taxon>
        <taxon>Ktedonobacteraceae</taxon>
        <taxon>Ktedonobacter</taxon>
    </lineage>
</organism>
<sequence>MSQPAISQQEGKSYRPGLLRSSYQKYEHDLKRHTERGWRLVSCTVAGRDIFGRTWLTATYER</sequence>
<keyword evidence="2" id="KW-1185">Reference proteome</keyword>
<evidence type="ECO:0000313" key="2">
    <source>
        <dbReference type="Proteomes" id="UP000654345"/>
    </source>
</evidence>
<protein>
    <recommendedName>
        <fullName evidence="3">DUF4177 domain-containing protein</fullName>
    </recommendedName>
</protein>
<evidence type="ECO:0008006" key="3">
    <source>
        <dbReference type="Google" id="ProtNLM"/>
    </source>
</evidence>
<dbReference type="Proteomes" id="UP000654345">
    <property type="component" value="Unassembled WGS sequence"/>
</dbReference>
<proteinExistence type="predicted"/>
<reference evidence="1 2" key="1">
    <citation type="journal article" date="2021" name="Int. J. Syst. Evol. Microbiol.">
        <title>Reticulibacter mediterranei gen. nov., sp. nov., within the new family Reticulibacteraceae fam. nov., and Ktedonospora formicarum gen. nov., sp. nov., Ktedonobacter robiniae sp. nov., Dictyobacter formicarum sp. nov. and Dictyobacter arantiisoli sp. nov., belonging to the class Ktedonobacteria.</title>
        <authorList>
            <person name="Yabe S."/>
            <person name="Zheng Y."/>
            <person name="Wang C.M."/>
            <person name="Sakai Y."/>
            <person name="Abe K."/>
            <person name="Yokota A."/>
            <person name="Donadio S."/>
            <person name="Cavaletti L."/>
            <person name="Monciardini P."/>
        </authorList>
    </citation>
    <scope>NUCLEOTIDE SEQUENCE [LARGE SCALE GENOMIC DNA]</scope>
    <source>
        <strain evidence="1 2">SOSP1-30</strain>
    </source>
</reference>